<reference evidence="3" key="1">
    <citation type="submission" date="2020-01" db="EMBL/GenBank/DDBJ databases">
        <title>Genome Sequencing of Three Apophysomyces-Like Fungal Strains Confirms a Novel Fungal Genus in the Mucoromycota with divergent Burkholderia-like Endosymbiotic Bacteria.</title>
        <authorList>
            <person name="Stajich J.E."/>
            <person name="Macias A.M."/>
            <person name="Carter-House D."/>
            <person name="Lovett B."/>
            <person name="Kasson L.R."/>
            <person name="Berry K."/>
            <person name="Grigoriev I."/>
            <person name="Chang Y."/>
            <person name="Spatafora J."/>
            <person name="Kasson M.T."/>
        </authorList>
    </citation>
    <scope>NUCLEOTIDE SEQUENCE</scope>
    <source>
        <strain evidence="3">NRRL A-21654</strain>
    </source>
</reference>
<dbReference type="PANTHER" id="PTHR43083">
    <property type="entry name" value="MANNAN POLYMERASE II"/>
    <property type="match status" value="1"/>
</dbReference>
<evidence type="ECO:0000313" key="4">
    <source>
        <dbReference type="Proteomes" id="UP000605846"/>
    </source>
</evidence>
<dbReference type="GO" id="GO:0006487">
    <property type="term" value="P:protein N-linked glycosylation"/>
    <property type="evidence" value="ECO:0007669"/>
    <property type="project" value="TreeGrafter"/>
</dbReference>
<dbReference type="GO" id="GO:0000009">
    <property type="term" value="F:alpha-1,6-mannosyltransferase activity"/>
    <property type="evidence" value="ECO:0007669"/>
    <property type="project" value="TreeGrafter"/>
</dbReference>
<evidence type="ECO:0000256" key="1">
    <source>
        <dbReference type="ARBA" id="ARBA00037964"/>
    </source>
</evidence>
<dbReference type="Proteomes" id="UP000605846">
    <property type="component" value="Unassembled WGS sequence"/>
</dbReference>
<dbReference type="EMBL" id="JABAYA010000055">
    <property type="protein sequence ID" value="KAF7727476.1"/>
    <property type="molecule type" value="Genomic_DNA"/>
</dbReference>
<keyword evidence="4" id="KW-1185">Reference proteome</keyword>
<evidence type="ECO:0000256" key="2">
    <source>
        <dbReference type="SAM" id="Phobius"/>
    </source>
</evidence>
<protein>
    <submittedName>
        <fullName evidence="3">Uncharacterized protein</fullName>
    </submittedName>
</protein>
<dbReference type="InterPro" id="IPR029044">
    <property type="entry name" value="Nucleotide-diphossugar_trans"/>
</dbReference>
<dbReference type="GO" id="GO:0000136">
    <property type="term" value="C:mannan polymerase complex"/>
    <property type="evidence" value="ECO:0007669"/>
    <property type="project" value="TreeGrafter"/>
</dbReference>
<gene>
    <name evidence="3" type="ORF">EC973_007454</name>
</gene>
<sequence length="333" mass="38557">MSAGISSVRGNRRLIILSVLLLIACVFVYLHLPIQRLQCSHVGRSVEPTPISEYRYLNLNDLDATHQAKARGERILVLTPVLDSTHLDRYFELLDQTTYPNHLISIGLLLPSQDEGTQLQVEQLAQKYQHQWLKRFHTIRVFQHDFHVNKDNGNYDSLVQRRSMLARARNFLLTAALQDHDNRWIAWIDPNLSWYPPTIFEDLTKIDADVVVPNCLLDRDPDVFWAYDRNNWQETDDSLRKQLEVDPQIVWLDAEDRQLMVDMPTHLGKEYKVPLDAVGGTFTLVKAHVHREGANFPSFVYKHQLDTEGFAKMAKAMGFSVYGIPAYRIFAFE</sequence>
<dbReference type="AlphaFoldDB" id="A0A8H7BTV4"/>
<organism evidence="3 4">
    <name type="scientific">Apophysomyces ossiformis</name>
    <dbReference type="NCBI Taxonomy" id="679940"/>
    <lineage>
        <taxon>Eukaryota</taxon>
        <taxon>Fungi</taxon>
        <taxon>Fungi incertae sedis</taxon>
        <taxon>Mucoromycota</taxon>
        <taxon>Mucoromycotina</taxon>
        <taxon>Mucoromycetes</taxon>
        <taxon>Mucorales</taxon>
        <taxon>Mucorineae</taxon>
        <taxon>Mucoraceae</taxon>
        <taxon>Apophysomyces</taxon>
    </lineage>
</organism>
<keyword evidence="2" id="KW-0472">Membrane</keyword>
<dbReference type="PANTHER" id="PTHR43083:SF6">
    <property type="entry name" value="MANNAN POLYMERASE COMPLEXES SUBUNIT MNN9"/>
    <property type="match status" value="1"/>
</dbReference>
<evidence type="ECO:0000313" key="3">
    <source>
        <dbReference type="EMBL" id="KAF7727476.1"/>
    </source>
</evidence>
<dbReference type="InterPro" id="IPR052086">
    <property type="entry name" value="Mannan_Polymerase_Subunit"/>
</dbReference>
<dbReference type="Pfam" id="PF03452">
    <property type="entry name" value="Anp1"/>
    <property type="match status" value="1"/>
</dbReference>
<feature type="transmembrane region" description="Helical" evidence="2">
    <location>
        <begin position="14"/>
        <end position="32"/>
    </location>
</feature>
<comment type="similarity">
    <text evidence="1">Belongs to the ANP1/MMN9/VAN1 family.</text>
</comment>
<name>A0A8H7BTV4_9FUNG</name>
<dbReference type="OrthoDB" id="2405412at2759"/>
<dbReference type="SUPFAM" id="SSF53448">
    <property type="entry name" value="Nucleotide-diphospho-sugar transferases"/>
    <property type="match status" value="1"/>
</dbReference>
<proteinExistence type="inferred from homology"/>
<dbReference type="Gene3D" id="3.90.550.10">
    <property type="entry name" value="Spore Coat Polysaccharide Biosynthesis Protein SpsA, Chain A"/>
    <property type="match status" value="1"/>
</dbReference>
<dbReference type="GO" id="GO:0000032">
    <property type="term" value="P:cell wall mannoprotein biosynthetic process"/>
    <property type="evidence" value="ECO:0007669"/>
    <property type="project" value="TreeGrafter"/>
</dbReference>
<keyword evidence="2" id="KW-1133">Transmembrane helix</keyword>
<accession>A0A8H7BTV4</accession>
<comment type="caution">
    <text evidence="3">The sequence shown here is derived from an EMBL/GenBank/DDBJ whole genome shotgun (WGS) entry which is preliminary data.</text>
</comment>
<keyword evidence="2" id="KW-0812">Transmembrane</keyword>